<feature type="domain" description="FYVE-type" evidence="6">
    <location>
        <begin position="204"/>
        <end position="263"/>
    </location>
</feature>
<sequence length="336" mass="38705">MSSSVHAVLQLYCNSTATLLEFLSLVTQQVSSDRDTQTDHSENHLQQSGNLMVDNQQFMMENRKRILAVENSFSPGGKPLLAPGRVLIGEGRLLKLCRRKPQPKAFYLFNDILVYGSIVVRGRWNSNQHILHLEELEQENLEDGVGMSNQWVLRTPHKSFHISAESLEEKRAWMEHIESCRVERLKRLGLPAVTKPFAAIWIPDTASAVCMRCAGPFNVTQRRHHCRHCGFVVCNSCSKSRAILKHISSKPVRVCRPCKVSLHQHDISNGAFRKKDSIEEMPEYEESSEEDQEENHIHNTWINTYQEPEPMYCYFSPKHSKPPQLERVLPQNHQTW</sequence>
<dbReference type="GO" id="GO:0008333">
    <property type="term" value="P:endosome to lysosome transport"/>
    <property type="evidence" value="ECO:0007669"/>
    <property type="project" value="TreeGrafter"/>
</dbReference>
<dbReference type="PROSITE" id="PS50178">
    <property type="entry name" value="ZF_FYVE"/>
    <property type="match status" value="1"/>
</dbReference>
<dbReference type="InterPro" id="IPR011011">
    <property type="entry name" value="Znf_FYVE_PHD"/>
</dbReference>
<evidence type="ECO:0000313" key="7">
    <source>
        <dbReference type="EMBL" id="KAG7314996.1"/>
    </source>
</evidence>
<gene>
    <name evidence="7" type="ORF">KOW79_021084</name>
</gene>
<dbReference type="PANTHER" id="PTHR46280:SF2">
    <property type="entry name" value="PLECKSTRIN HOMOLOGY DOMAIN-CONTAINING FAMILY F MEMBER 1"/>
    <property type="match status" value="1"/>
</dbReference>
<dbReference type="Pfam" id="PF01363">
    <property type="entry name" value="FYVE"/>
    <property type="match status" value="1"/>
</dbReference>
<dbReference type="Gene3D" id="3.30.40.10">
    <property type="entry name" value="Zinc/RING finger domain, C3HC4 (zinc finger)"/>
    <property type="match status" value="1"/>
</dbReference>
<dbReference type="InterPro" id="IPR017455">
    <property type="entry name" value="Znf_FYVE-rel"/>
</dbReference>
<keyword evidence="3" id="KW-0862">Zinc</keyword>
<dbReference type="SMART" id="SM00233">
    <property type="entry name" value="PH"/>
    <property type="match status" value="1"/>
</dbReference>
<protein>
    <submittedName>
        <fullName evidence="7">Uncharacterized protein</fullName>
    </submittedName>
</protein>
<evidence type="ECO:0000259" key="5">
    <source>
        <dbReference type="PROSITE" id="PS50003"/>
    </source>
</evidence>
<evidence type="ECO:0000259" key="6">
    <source>
        <dbReference type="PROSITE" id="PS50178"/>
    </source>
</evidence>
<proteinExistence type="predicted"/>
<dbReference type="InterPro" id="IPR013083">
    <property type="entry name" value="Znf_RING/FYVE/PHD"/>
</dbReference>
<accession>A0A9D3N1U8</accession>
<dbReference type="SMART" id="SM00064">
    <property type="entry name" value="FYVE"/>
    <property type="match status" value="1"/>
</dbReference>
<dbReference type="GO" id="GO:0007032">
    <property type="term" value="P:endosome organization"/>
    <property type="evidence" value="ECO:0007669"/>
    <property type="project" value="TreeGrafter"/>
</dbReference>
<dbReference type="Gene3D" id="2.30.29.30">
    <property type="entry name" value="Pleckstrin-homology domain (PH domain)/Phosphotyrosine-binding domain (PTB)"/>
    <property type="match status" value="1"/>
</dbReference>
<dbReference type="Pfam" id="PF00169">
    <property type="entry name" value="PH"/>
    <property type="match status" value="1"/>
</dbReference>
<keyword evidence="1" id="KW-0479">Metal-binding</keyword>
<feature type="domain" description="PH" evidence="5">
    <location>
        <begin position="86"/>
        <end position="182"/>
    </location>
</feature>
<dbReference type="PANTHER" id="PTHR46280">
    <property type="entry name" value="PLECKSTRIN HOMOLOGY DOMAIN-CONTAINING FAMILY F MEMBER 2-RELATED"/>
    <property type="match status" value="1"/>
</dbReference>
<dbReference type="SUPFAM" id="SSF50729">
    <property type="entry name" value="PH domain-like"/>
    <property type="match status" value="1"/>
</dbReference>
<evidence type="ECO:0000256" key="2">
    <source>
        <dbReference type="ARBA" id="ARBA00022771"/>
    </source>
</evidence>
<dbReference type="InterPro" id="IPR001849">
    <property type="entry name" value="PH_domain"/>
</dbReference>
<evidence type="ECO:0000256" key="3">
    <source>
        <dbReference type="ARBA" id="ARBA00022833"/>
    </source>
</evidence>
<dbReference type="GO" id="GO:0005769">
    <property type="term" value="C:early endosome"/>
    <property type="evidence" value="ECO:0007669"/>
    <property type="project" value="TreeGrafter"/>
</dbReference>
<organism evidence="7 8">
    <name type="scientific">Hemibagrus wyckioides</name>
    <dbReference type="NCBI Taxonomy" id="337641"/>
    <lineage>
        <taxon>Eukaryota</taxon>
        <taxon>Metazoa</taxon>
        <taxon>Chordata</taxon>
        <taxon>Craniata</taxon>
        <taxon>Vertebrata</taxon>
        <taxon>Euteleostomi</taxon>
        <taxon>Actinopterygii</taxon>
        <taxon>Neopterygii</taxon>
        <taxon>Teleostei</taxon>
        <taxon>Ostariophysi</taxon>
        <taxon>Siluriformes</taxon>
        <taxon>Bagridae</taxon>
        <taxon>Hemibagrus</taxon>
    </lineage>
</organism>
<reference evidence="7 8" key="1">
    <citation type="submission" date="2021-06" db="EMBL/GenBank/DDBJ databases">
        <title>Chromosome-level genome assembly of the red-tail catfish (Hemibagrus wyckioides).</title>
        <authorList>
            <person name="Shao F."/>
        </authorList>
    </citation>
    <scope>NUCLEOTIDE SEQUENCE [LARGE SCALE GENOMIC DNA]</scope>
    <source>
        <strain evidence="7">EC202008001</strain>
        <tissue evidence="7">Blood</tissue>
    </source>
</reference>
<dbReference type="Proteomes" id="UP000824219">
    <property type="component" value="Linkage Group LG27"/>
</dbReference>
<dbReference type="InterPro" id="IPR011993">
    <property type="entry name" value="PH-like_dom_sf"/>
</dbReference>
<dbReference type="SUPFAM" id="SSF57903">
    <property type="entry name" value="FYVE/PHD zinc finger"/>
    <property type="match status" value="1"/>
</dbReference>
<name>A0A9D3N1U8_9TELE</name>
<comment type="caution">
    <text evidence="7">The sequence shown here is derived from an EMBL/GenBank/DDBJ whole genome shotgun (WGS) entry which is preliminary data.</text>
</comment>
<dbReference type="GO" id="GO:0008270">
    <property type="term" value="F:zinc ion binding"/>
    <property type="evidence" value="ECO:0007669"/>
    <property type="project" value="UniProtKB-KW"/>
</dbReference>
<keyword evidence="8" id="KW-1185">Reference proteome</keyword>
<evidence type="ECO:0000256" key="1">
    <source>
        <dbReference type="ARBA" id="ARBA00022723"/>
    </source>
</evidence>
<dbReference type="OrthoDB" id="70570at2759"/>
<dbReference type="PROSITE" id="PS50003">
    <property type="entry name" value="PH_DOMAIN"/>
    <property type="match status" value="1"/>
</dbReference>
<dbReference type="InterPro" id="IPR000306">
    <property type="entry name" value="Znf_FYVE"/>
</dbReference>
<evidence type="ECO:0000313" key="8">
    <source>
        <dbReference type="Proteomes" id="UP000824219"/>
    </source>
</evidence>
<dbReference type="AlphaFoldDB" id="A0A9D3N1U8"/>
<dbReference type="GO" id="GO:0035091">
    <property type="term" value="F:phosphatidylinositol binding"/>
    <property type="evidence" value="ECO:0007669"/>
    <property type="project" value="TreeGrafter"/>
</dbReference>
<evidence type="ECO:0000256" key="4">
    <source>
        <dbReference type="PROSITE-ProRule" id="PRU00091"/>
    </source>
</evidence>
<dbReference type="InterPro" id="IPR051765">
    <property type="entry name" value="PH_domain-containing_F"/>
</dbReference>
<dbReference type="EMBL" id="JAHKSW010000027">
    <property type="protein sequence ID" value="KAG7314996.1"/>
    <property type="molecule type" value="Genomic_DNA"/>
</dbReference>
<keyword evidence="2 4" id="KW-0863">Zinc-finger</keyword>